<evidence type="ECO:0000313" key="1">
    <source>
        <dbReference type="EMBL" id="EGZ28681.1"/>
    </source>
</evidence>
<dbReference type="Proteomes" id="UP000002640">
    <property type="component" value="Unassembled WGS sequence"/>
</dbReference>
<organism evidence="1 2">
    <name type="scientific">Phytophthora sojae (strain P6497)</name>
    <name type="common">Soybean stem and root rot agent</name>
    <name type="synonym">Phytophthora megasperma f. sp. glycines</name>
    <dbReference type="NCBI Taxonomy" id="1094619"/>
    <lineage>
        <taxon>Eukaryota</taxon>
        <taxon>Sar</taxon>
        <taxon>Stramenopiles</taxon>
        <taxon>Oomycota</taxon>
        <taxon>Peronosporomycetes</taxon>
        <taxon>Peronosporales</taxon>
        <taxon>Peronosporaceae</taxon>
        <taxon>Phytophthora</taxon>
    </lineage>
</organism>
<sequence length="148" mass="16411">MGQTSIYVDMNPKMTITFQGERDVDVVQGMSENSFRASVFLCASATGVKLPPFIEFAGVQGCKVEAEVHMNTFHKDEKVVLAVQKTAYCDERVMLEWIKEPSVTFCRVQRLDSLKARKVSTVRAQVEDAMKDEELVPPGATTLSACVS</sequence>
<accession>G4YG69</accession>
<dbReference type="EMBL" id="JH159151">
    <property type="protein sequence ID" value="EGZ28681.1"/>
    <property type="molecule type" value="Genomic_DNA"/>
</dbReference>
<dbReference type="KEGG" id="psoj:PHYSODRAFT_473228"/>
<protein>
    <submittedName>
        <fullName evidence="1">Uncharacterized protein</fullName>
    </submittedName>
</protein>
<gene>
    <name evidence="1" type="ORF">PHYSODRAFT_473228</name>
</gene>
<dbReference type="InParanoid" id="G4YG69"/>
<evidence type="ECO:0000313" key="2">
    <source>
        <dbReference type="Proteomes" id="UP000002640"/>
    </source>
</evidence>
<dbReference type="GeneID" id="20654326"/>
<proteinExistence type="predicted"/>
<dbReference type="AlphaFoldDB" id="G4YG69"/>
<name>G4YG69_PHYSP</name>
<dbReference type="RefSeq" id="XP_009515956.1">
    <property type="nucleotide sequence ID" value="XM_009517661.1"/>
</dbReference>
<reference evidence="1 2" key="1">
    <citation type="journal article" date="2006" name="Science">
        <title>Phytophthora genome sequences uncover evolutionary origins and mechanisms of pathogenesis.</title>
        <authorList>
            <person name="Tyler B.M."/>
            <person name="Tripathy S."/>
            <person name="Zhang X."/>
            <person name="Dehal P."/>
            <person name="Jiang R.H."/>
            <person name="Aerts A."/>
            <person name="Arredondo F.D."/>
            <person name="Baxter L."/>
            <person name="Bensasson D."/>
            <person name="Beynon J.L."/>
            <person name="Chapman J."/>
            <person name="Damasceno C.M."/>
            <person name="Dorrance A.E."/>
            <person name="Dou D."/>
            <person name="Dickerman A.W."/>
            <person name="Dubchak I.L."/>
            <person name="Garbelotto M."/>
            <person name="Gijzen M."/>
            <person name="Gordon S.G."/>
            <person name="Govers F."/>
            <person name="Grunwald N.J."/>
            <person name="Huang W."/>
            <person name="Ivors K.L."/>
            <person name="Jones R.W."/>
            <person name="Kamoun S."/>
            <person name="Krampis K."/>
            <person name="Lamour K.H."/>
            <person name="Lee M.K."/>
            <person name="McDonald W.H."/>
            <person name="Medina M."/>
            <person name="Meijer H.J."/>
            <person name="Nordberg E.K."/>
            <person name="Maclean D.J."/>
            <person name="Ospina-Giraldo M.D."/>
            <person name="Morris P.F."/>
            <person name="Phuntumart V."/>
            <person name="Putnam N.H."/>
            <person name="Rash S."/>
            <person name="Rose J.K."/>
            <person name="Sakihama Y."/>
            <person name="Salamov A.A."/>
            <person name="Savidor A."/>
            <person name="Scheuring C.F."/>
            <person name="Smith B.M."/>
            <person name="Sobral B.W."/>
            <person name="Terry A."/>
            <person name="Torto-Alalibo T.A."/>
            <person name="Win J."/>
            <person name="Xu Z."/>
            <person name="Zhang H."/>
            <person name="Grigoriev I.V."/>
            <person name="Rokhsar D.S."/>
            <person name="Boore J.L."/>
        </authorList>
    </citation>
    <scope>NUCLEOTIDE SEQUENCE [LARGE SCALE GENOMIC DNA]</scope>
    <source>
        <strain evidence="1 2">P6497</strain>
    </source>
</reference>
<keyword evidence="2" id="KW-1185">Reference proteome</keyword>
<dbReference type="OMA" id="QGMSENS"/>